<dbReference type="OrthoDB" id="200398at2759"/>
<feature type="coiled-coil region" evidence="2">
    <location>
        <begin position="129"/>
        <end position="183"/>
    </location>
</feature>
<evidence type="ECO:0000256" key="1">
    <source>
        <dbReference type="ARBA" id="ARBA00008998"/>
    </source>
</evidence>
<proteinExistence type="inferred from homology"/>
<evidence type="ECO:0000256" key="2">
    <source>
        <dbReference type="SAM" id="Coils"/>
    </source>
</evidence>
<sequence>MGKDKYENEELLKYGFPEDIWFHVDKLSSAHVYLRLPPGSLDLSGANKAEAKQRLLDAIASVPEEILMEMAQLTKENSIEGCKAAQCDIVYTPFLNLKKEDRMEVGQVGFKEESFRTLIKHVAKDKDIVKRLEKTRVEKTVDLAKEKEEHDNEEKARRRKVIEERKKAEKEETKRHLEEKELKSYAALQHLEKSSNVGVSKTGSIEECREIEDDFMCDGLHGNRLLGWVASPVFSALHLETGASGGLRSFGVACLLVEIHMRALQTWWQEHIPAVHWCTNGAVDVWLNLARGGVPSQVALLKVAADLSQLHLLNSPTCPPRWGRTQKLSTACPSLHRFRHMAKTLTKCLDCAQVPPPQRSVQPTSNLRCVRIQTWPAALLRSKSLRQGHDCNSRRINSSATLEERKCLSVLAMAEHWKGNSVTANTLDVEDHKHRSAPLQRRAGSVSQEQAERLFRDAFNGRGLDEMLQEELGRVGLKPGVHAAAVREGIFARLLRSAQAASRLPLPQEVTDKPRPEENWPRLDVQREHFVGSDGHKWMRIYTTTRWPNGRKEEHVLEKPVYRM</sequence>
<dbReference type="PANTHER" id="PTHR13049:SF2">
    <property type="entry name" value="COILED-COIL DOMAIN-CONTAINING PROTEIN 25"/>
    <property type="match status" value="1"/>
</dbReference>
<reference evidence="4" key="1">
    <citation type="submission" date="2021-02" db="EMBL/GenBank/DDBJ databases">
        <authorList>
            <person name="Dougan E. K."/>
            <person name="Rhodes N."/>
            <person name="Thang M."/>
            <person name="Chan C."/>
        </authorList>
    </citation>
    <scope>NUCLEOTIDE SEQUENCE</scope>
</reference>
<comment type="similarity">
    <text evidence="1">Belongs to the CCDC25 family.</text>
</comment>
<comment type="caution">
    <text evidence="4">The sequence shown here is derived from an EMBL/GenBank/DDBJ whole genome shotgun (WGS) entry which is preliminary data.</text>
</comment>
<dbReference type="InterPro" id="IPR008532">
    <property type="entry name" value="NFACT_RNA-bd"/>
</dbReference>
<dbReference type="AlphaFoldDB" id="A0A812M7L5"/>
<dbReference type="Proteomes" id="UP000601435">
    <property type="component" value="Unassembled WGS sequence"/>
</dbReference>
<organism evidence="4 5">
    <name type="scientific">Symbiodinium necroappetens</name>
    <dbReference type="NCBI Taxonomy" id="1628268"/>
    <lineage>
        <taxon>Eukaryota</taxon>
        <taxon>Sar</taxon>
        <taxon>Alveolata</taxon>
        <taxon>Dinophyceae</taxon>
        <taxon>Suessiales</taxon>
        <taxon>Symbiodiniaceae</taxon>
        <taxon>Symbiodinium</taxon>
    </lineage>
</organism>
<dbReference type="InterPro" id="IPR039730">
    <property type="entry name" value="Jlp2/Ccd25"/>
</dbReference>
<dbReference type="EMBL" id="CAJNJA010010365">
    <property type="protein sequence ID" value="CAE7256701.1"/>
    <property type="molecule type" value="Genomic_DNA"/>
</dbReference>
<keyword evidence="5" id="KW-1185">Reference proteome</keyword>
<dbReference type="Pfam" id="PF05670">
    <property type="entry name" value="NFACT-R_1"/>
    <property type="match status" value="1"/>
</dbReference>
<evidence type="ECO:0000259" key="3">
    <source>
        <dbReference type="Pfam" id="PF05670"/>
    </source>
</evidence>
<protein>
    <submittedName>
        <fullName evidence="4">Ccdc25 protein</fullName>
    </submittedName>
</protein>
<gene>
    <name evidence="4" type="primary">ccdc25</name>
    <name evidence="4" type="ORF">SNEC2469_LOCUS5654</name>
</gene>
<name>A0A812M7L5_9DINO</name>
<evidence type="ECO:0000313" key="5">
    <source>
        <dbReference type="Proteomes" id="UP000601435"/>
    </source>
</evidence>
<keyword evidence="2" id="KW-0175">Coiled coil</keyword>
<feature type="domain" description="NFACT RNA-binding" evidence="3">
    <location>
        <begin position="1"/>
        <end position="111"/>
    </location>
</feature>
<dbReference type="PANTHER" id="PTHR13049">
    <property type="entry name" value="DUF814-RELATED"/>
    <property type="match status" value="1"/>
</dbReference>
<accession>A0A812M7L5</accession>
<evidence type="ECO:0000313" key="4">
    <source>
        <dbReference type="EMBL" id="CAE7256701.1"/>
    </source>
</evidence>